<dbReference type="GO" id="GO:0005886">
    <property type="term" value="C:plasma membrane"/>
    <property type="evidence" value="ECO:0007669"/>
    <property type="project" value="UniProtKB-SubCell"/>
</dbReference>
<evidence type="ECO:0000256" key="7">
    <source>
        <dbReference type="ARBA" id="ARBA00023136"/>
    </source>
</evidence>
<dbReference type="Proteomes" id="UP000814243">
    <property type="component" value="Unassembled WGS sequence"/>
</dbReference>
<evidence type="ECO:0008006" key="13">
    <source>
        <dbReference type="Google" id="ProtNLM"/>
    </source>
</evidence>
<dbReference type="GO" id="GO:0004984">
    <property type="term" value="F:olfactory receptor activity"/>
    <property type="evidence" value="ECO:0007669"/>
    <property type="project" value="InterPro"/>
</dbReference>
<reference evidence="11" key="1">
    <citation type="journal article" date="2021" name="G3 (Bethesda)">
        <title>Genome and transcriptome analysis of the beet armyworm Spodoptera exigua reveals targets for pest control. .</title>
        <authorList>
            <person name="Simon S."/>
            <person name="Breeschoten T."/>
            <person name="Jansen H.J."/>
            <person name="Dirks R.P."/>
            <person name="Schranz M.E."/>
            <person name="Ros V.I.D."/>
        </authorList>
    </citation>
    <scope>NUCLEOTIDE SEQUENCE</scope>
    <source>
        <strain evidence="11">TB_SE_WUR_2020</strain>
    </source>
</reference>
<evidence type="ECO:0000256" key="10">
    <source>
        <dbReference type="SAM" id="Phobius"/>
    </source>
</evidence>
<keyword evidence="4 10" id="KW-0812">Transmembrane</keyword>
<dbReference type="GO" id="GO:0007165">
    <property type="term" value="P:signal transduction"/>
    <property type="evidence" value="ECO:0007669"/>
    <property type="project" value="UniProtKB-KW"/>
</dbReference>
<evidence type="ECO:0000256" key="5">
    <source>
        <dbReference type="ARBA" id="ARBA00022725"/>
    </source>
</evidence>
<dbReference type="EMBL" id="JACEFF010000235">
    <property type="protein sequence ID" value="KAH9641433.1"/>
    <property type="molecule type" value="Genomic_DNA"/>
</dbReference>
<feature type="transmembrane region" description="Helical" evidence="10">
    <location>
        <begin position="71"/>
        <end position="90"/>
    </location>
</feature>
<feature type="non-terminal residue" evidence="11">
    <location>
        <position position="309"/>
    </location>
</feature>
<feature type="transmembrane region" description="Helical" evidence="10">
    <location>
        <begin position="36"/>
        <end position="59"/>
    </location>
</feature>
<sequence>MPLNTETLLRTICRYVYYAGAGNCWYEDIYHETIPYYTYSVITFSIYTIMIFLENLAALFGNFPGVEKNSAVMFAAIHNIVLTKMFLLLYHKKSIRKLNYEMANVGASYEEDYVMRKQYRKVTVGIWLYVISVYLSLSAYGIESARRSIVEGIFLYIFSHFLIVTARVVLFKNNKTLHRRLYSLADEIHRVFGIIMSLQVCESSAVAVLLLLRLALSPHLDLTNAFMTYTFVSSLFLLLALNLWNAGEITYQASLLSNAMFYCGWHLCDIEKNHDIRKLVIIGCTQAQKPLILKAFGIQDLSYETFVSV</sequence>
<keyword evidence="6 10" id="KW-1133">Transmembrane helix</keyword>
<accession>A0A922SLE6</accession>
<keyword evidence="2" id="KW-1003">Cell membrane</keyword>
<gene>
    <name evidence="11" type="ORF">HF086_011462</name>
</gene>
<feature type="transmembrane region" description="Helical" evidence="10">
    <location>
        <begin position="122"/>
        <end position="141"/>
    </location>
</feature>
<evidence type="ECO:0000256" key="9">
    <source>
        <dbReference type="ARBA" id="ARBA00023224"/>
    </source>
</evidence>
<protein>
    <recommendedName>
        <fullName evidence="13">Odorant receptor</fullName>
    </recommendedName>
</protein>
<evidence type="ECO:0000256" key="6">
    <source>
        <dbReference type="ARBA" id="ARBA00022989"/>
    </source>
</evidence>
<keyword evidence="3" id="KW-0716">Sensory transduction</keyword>
<proteinExistence type="predicted"/>
<evidence type="ECO:0000313" key="11">
    <source>
        <dbReference type="EMBL" id="KAH9641433.1"/>
    </source>
</evidence>
<keyword evidence="9" id="KW-0807">Transducer</keyword>
<evidence type="ECO:0000256" key="8">
    <source>
        <dbReference type="ARBA" id="ARBA00023170"/>
    </source>
</evidence>
<keyword evidence="5" id="KW-0552">Olfaction</keyword>
<name>A0A922SLE6_SPOEX</name>
<evidence type="ECO:0000313" key="12">
    <source>
        <dbReference type="Proteomes" id="UP000814243"/>
    </source>
</evidence>
<keyword evidence="8" id="KW-0675">Receptor</keyword>
<dbReference type="InterPro" id="IPR004117">
    <property type="entry name" value="7tm6_olfct_rcpt"/>
</dbReference>
<dbReference type="AlphaFoldDB" id="A0A922SLE6"/>
<dbReference type="GO" id="GO:0005549">
    <property type="term" value="F:odorant binding"/>
    <property type="evidence" value="ECO:0007669"/>
    <property type="project" value="InterPro"/>
</dbReference>
<comment type="caution">
    <text evidence="11">The sequence shown here is derived from an EMBL/GenBank/DDBJ whole genome shotgun (WGS) entry which is preliminary data.</text>
</comment>
<dbReference type="PANTHER" id="PTHR21137:SF35">
    <property type="entry name" value="ODORANT RECEPTOR 19A-RELATED"/>
    <property type="match status" value="1"/>
</dbReference>
<dbReference type="PANTHER" id="PTHR21137">
    <property type="entry name" value="ODORANT RECEPTOR"/>
    <property type="match status" value="1"/>
</dbReference>
<feature type="transmembrane region" description="Helical" evidence="10">
    <location>
        <begin position="226"/>
        <end position="244"/>
    </location>
</feature>
<dbReference type="Pfam" id="PF02949">
    <property type="entry name" value="7tm_6"/>
    <property type="match status" value="1"/>
</dbReference>
<evidence type="ECO:0000256" key="3">
    <source>
        <dbReference type="ARBA" id="ARBA00022606"/>
    </source>
</evidence>
<comment type="subcellular location">
    <subcellularLocation>
        <location evidence="1">Cell membrane</location>
        <topology evidence="1">Multi-pass membrane protein</topology>
    </subcellularLocation>
</comment>
<keyword evidence="7 10" id="KW-0472">Membrane</keyword>
<evidence type="ECO:0000256" key="4">
    <source>
        <dbReference type="ARBA" id="ARBA00022692"/>
    </source>
</evidence>
<evidence type="ECO:0000256" key="2">
    <source>
        <dbReference type="ARBA" id="ARBA00022475"/>
    </source>
</evidence>
<evidence type="ECO:0000256" key="1">
    <source>
        <dbReference type="ARBA" id="ARBA00004651"/>
    </source>
</evidence>
<organism evidence="11 12">
    <name type="scientific">Spodoptera exigua</name>
    <name type="common">Beet armyworm</name>
    <name type="synonym">Noctua fulgens</name>
    <dbReference type="NCBI Taxonomy" id="7107"/>
    <lineage>
        <taxon>Eukaryota</taxon>
        <taxon>Metazoa</taxon>
        <taxon>Ecdysozoa</taxon>
        <taxon>Arthropoda</taxon>
        <taxon>Hexapoda</taxon>
        <taxon>Insecta</taxon>
        <taxon>Pterygota</taxon>
        <taxon>Neoptera</taxon>
        <taxon>Endopterygota</taxon>
        <taxon>Lepidoptera</taxon>
        <taxon>Glossata</taxon>
        <taxon>Ditrysia</taxon>
        <taxon>Noctuoidea</taxon>
        <taxon>Noctuidae</taxon>
        <taxon>Amphipyrinae</taxon>
        <taxon>Spodoptera</taxon>
    </lineage>
</organism>
<feature type="transmembrane region" description="Helical" evidence="10">
    <location>
        <begin position="191"/>
        <end position="214"/>
    </location>
</feature>
<feature type="transmembrane region" description="Helical" evidence="10">
    <location>
        <begin position="153"/>
        <end position="170"/>
    </location>
</feature>